<name>A0A6N0I097_9GAMM</name>
<dbReference type="PROSITE" id="PS52016">
    <property type="entry name" value="TONB_DEPENDENT_REC_3"/>
    <property type="match status" value="1"/>
</dbReference>
<dbReference type="InterPro" id="IPR039426">
    <property type="entry name" value="TonB-dep_rcpt-like"/>
</dbReference>
<dbReference type="GO" id="GO:0044718">
    <property type="term" value="P:siderophore transmembrane transport"/>
    <property type="evidence" value="ECO:0007669"/>
    <property type="project" value="TreeGrafter"/>
</dbReference>
<evidence type="ECO:0000256" key="3">
    <source>
        <dbReference type="SAM" id="MobiDB-lite"/>
    </source>
</evidence>
<accession>A0A6N0I097</accession>
<dbReference type="Pfam" id="PF07715">
    <property type="entry name" value="Plug"/>
    <property type="match status" value="1"/>
</dbReference>
<comment type="subcellular location">
    <subcellularLocation>
        <location evidence="2">Cell outer membrane</location>
        <topology evidence="2">Multi-pass membrane protein</topology>
    </subcellularLocation>
</comment>
<keyword evidence="1" id="KW-0732">Signal</keyword>
<sequence>MNRTTNWLCSMAMRRGVTIATGSDKPLHLAPSVASVITAEQIKAMGATTLDHVLERVPGLHVAYSFNRLNSIWSIRGIHADTNPQVLFMVNGMRITDGTTGSRPPSFSMPVENIARVEVVRGPGSAIYGADAFAGVVNVITKGYEGYNGLTLGARTDTIDSRETWIQTGKQLGDWNAAFSLEWQQRDGDSSRVVDADLQTFLDTTFALVPPASNAPGTLDTTSDVINTSLNLSNGGLKLGFWGWLQRDWWSAPVLRAHSTTRGTPKSTATPSTSNMEKL</sequence>
<keyword evidence="6" id="KW-1185">Reference proteome</keyword>
<evidence type="ECO:0000256" key="2">
    <source>
        <dbReference type="PROSITE-ProRule" id="PRU01360"/>
    </source>
</evidence>
<comment type="similarity">
    <text evidence="2">Belongs to the TonB-dependent receptor family.</text>
</comment>
<evidence type="ECO:0000313" key="6">
    <source>
        <dbReference type="Proteomes" id="UP000509658"/>
    </source>
</evidence>
<dbReference type="GO" id="GO:0015344">
    <property type="term" value="F:siderophore uptake transmembrane transporter activity"/>
    <property type="evidence" value="ECO:0007669"/>
    <property type="project" value="TreeGrafter"/>
</dbReference>
<dbReference type="PANTHER" id="PTHR30069">
    <property type="entry name" value="TONB-DEPENDENT OUTER MEMBRANE RECEPTOR"/>
    <property type="match status" value="1"/>
</dbReference>
<evidence type="ECO:0000256" key="1">
    <source>
        <dbReference type="ARBA" id="ARBA00022729"/>
    </source>
</evidence>
<dbReference type="Gene3D" id="2.170.130.10">
    <property type="entry name" value="TonB-dependent receptor, plug domain"/>
    <property type="match status" value="1"/>
</dbReference>
<dbReference type="AlphaFoldDB" id="A0A6N0I097"/>
<keyword evidence="5" id="KW-0675">Receptor</keyword>
<feature type="region of interest" description="Disordered" evidence="3">
    <location>
        <begin position="260"/>
        <end position="279"/>
    </location>
</feature>
<reference evidence="5 6" key="1">
    <citation type="submission" date="2020-05" db="EMBL/GenBank/DDBJ databases">
        <title>Horizontal transmission and recombination maintain forever young bacterial symbiont genomes.</title>
        <authorList>
            <person name="Russell S.L."/>
            <person name="Pepper-Tunick E."/>
            <person name="Svedberg J."/>
            <person name="Byrne A."/>
            <person name="Ruelas Castillo J."/>
            <person name="Vollmers C."/>
            <person name="Beinart R.A."/>
            <person name="Corbett-Detig R."/>
        </authorList>
    </citation>
    <scope>NUCLEOTIDE SEQUENCE [LARGE SCALE GENOMIC DNA]</scope>
    <source>
        <strain evidence="5">Santa_Monica_outfall</strain>
    </source>
</reference>
<keyword evidence="2" id="KW-0998">Cell outer membrane</keyword>
<dbReference type="EMBL" id="CP054491">
    <property type="protein sequence ID" value="QKQ28052.1"/>
    <property type="molecule type" value="Genomic_DNA"/>
</dbReference>
<keyword evidence="2" id="KW-0813">Transport</keyword>
<protein>
    <submittedName>
        <fullName evidence="5">TonB-dependent receptor plug domain-containing protein</fullName>
    </submittedName>
</protein>
<dbReference type="RefSeq" id="WP_174673674.1">
    <property type="nucleotide sequence ID" value="NZ_CP054491.1"/>
</dbReference>
<dbReference type="PANTHER" id="PTHR30069:SF29">
    <property type="entry name" value="HEMOGLOBIN AND HEMOGLOBIN-HAPTOGLOBIN-BINDING PROTEIN 1-RELATED"/>
    <property type="match status" value="1"/>
</dbReference>
<evidence type="ECO:0000313" key="5">
    <source>
        <dbReference type="EMBL" id="QKQ28052.1"/>
    </source>
</evidence>
<dbReference type="GO" id="GO:0009279">
    <property type="term" value="C:cell outer membrane"/>
    <property type="evidence" value="ECO:0007669"/>
    <property type="project" value="UniProtKB-SubCell"/>
</dbReference>
<keyword evidence="2" id="KW-1134">Transmembrane beta strand</keyword>
<keyword evidence="2" id="KW-0472">Membrane</keyword>
<proteinExistence type="inferred from homology"/>
<organism evidence="5 6">
    <name type="scientific">Candidatus Reidiella endopervernicosa</name>
    <dbReference type="NCBI Taxonomy" id="2738883"/>
    <lineage>
        <taxon>Bacteria</taxon>
        <taxon>Pseudomonadati</taxon>
        <taxon>Pseudomonadota</taxon>
        <taxon>Gammaproteobacteria</taxon>
        <taxon>Candidatus Reidiella</taxon>
    </lineage>
</organism>
<dbReference type="InterPro" id="IPR037066">
    <property type="entry name" value="Plug_dom_sf"/>
</dbReference>
<dbReference type="InterPro" id="IPR012910">
    <property type="entry name" value="Plug_dom"/>
</dbReference>
<keyword evidence="2" id="KW-0812">Transmembrane</keyword>
<evidence type="ECO:0000259" key="4">
    <source>
        <dbReference type="Pfam" id="PF07715"/>
    </source>
</evidence>
<dbReference type="Proteomes" id="UP000509658">
    <property type="component" value="Chromosome"/>
</dbReference>
<dbReference type="SUPFAM" id="SSF56935">
    <property type="entry name" value="Porins"/>
    <property type="match status" value="1"/>
</dbReference>
<gene>
    <name evidence="5" type="ORF">HUE57_18505</name>
</gene>
<feature type="domain" description="TonB-dependent receptor plug" evidence="4">
    <location>
        <begin position="30"/>
        <end position="136"/>
    </location>
</feature>
<dbReference type="KEGG" id="rev:HUE57_18505"/>